<dbReference type="GO" id="GO:0000981">
    <property type="term" value="F:DNA-binding transcription factor activity, RNA polymerase II-specific"/>
    <property type="evidence" value="ECO:0007669"/>
    <property type="project" value="InterPro"/>
</dbReference>
<evidence type="ECO:0000256" key="4">
    <source>
        <dbReference type="ARBA" id="ARBA00023015"/>
    </source>
</evidence>
<dbReference type="InterPro" id="IPR036864">
    <property type="entry name" value="Zn2-C6_fun-type_DNA-bd_sf"/>
</dbReference>
<feature type="domain" description="Zn(2)-C6 fungal-type" evidence="8">
    <location>
        <begin position="8"/>
        <end position="40"/>
    </location>
</feature>
<dbReference type="GO" id="GO:0006351">
    <property type="term" value="P:DNA-templated transcription"/>
    <property type="evidence" value="ECO:0007669"/>
    <property type="project" value="InterPro"/>
</dbReference>
<keyword evidence="6" id="KW-0804">Transcription</keyword>
<dbReference type="GO" id="GO:0045944">
    <property type="term" value="P:positive regulation of transcription by RNA polymerase II"/>
    <property type="evidence" value="ECO:0007669"/>
    <property type="project" value="TreeGrafter"/>
</dbReference>
<reference evidence="9" key="2">
    <citation type="submission" date="2021-01" db="EMBL/GenBank/DDBJ databases">
        <authorList>
            <person name="Schikora-Tamarit M.A."/>
        </authorList>
    </citation>
    <scope>NUCLEOTIDE SEQUENCE</scope>
    <source>
        <strain evidence="9">CBS6075</strain>
    </source>
</reference>
<dbReference type="PROSITE" id="PS00463">
    <property type="entry name" value="ZN2_CY6_FUNGAL_1"/>
    <property type="match status" value="1"/>
</dbReference>
<dbReference type="GeneID" id="70238696"/>
<evidence type="ECO:0000313" key="9">
    <source>
        <dbReference type="EMBL" id="KAH3661325.1"/>
    </source>
</evidence>
<dbReference type="PROSITE" id="PS50048">
    <property type="entry name" value="ZN2_CY6_FUNGAL_2"/>
    <property type="match status" value="1"/>
</dbReference>
<keyword evidence="7" id="KW-0539">Nucleus</keyword>
<keyword evidence="2" id="KW-0479">Metal-binding</keyword>
<dbReference type="OrthoDB" id="2399539at2759"/>
<dbReference type="Proteomes" id="UP000769157">
    <property type="component" value="Unassembled WGS sequence"/>
</dbReference>
<comment type="caution">
    <text evidence="9">The sequence shown here is derived from an EMBL/GenBank/DDBJ whole genome shotgun (WGS) entry which is preliminary data.</text>
</comment>
<dbReference type="GO" id="GO:0005634">
    <property type="term" value="C:nucleus"/>
    <property type="evidence" value="ECO:0007669"/>
    <property type="project" value="UniProtKB-SubCell"/>
</dbReference>
<comment type="subcellular location">
    <subcellularLocation>
        <location evidence="1">Nucleus</location>
    </subcellularLocation>
</comment>
<dbReference type="Gene3D" id="4.10.240.10">
    <property type="entry name" value="Zn(2)-C6 fungal-type DNA-binding domain"/>
    <property type="match status" value="1"/>
</dbReference>
<keyword evidence="10" id="KW-1185">Reference proteome</keyword>
<evidence type="ECO:0000313" key="10">
    <source>
        <dbReference type="Proteomes" id="UP000769157"/>
    </source>
</evidence>
<sequence length="630" mass="72743">MSKRSRLACERCKRSKRKCDGVPDLKQCTVCQKAGVECSILFQKDESARYIASLEAKIRHLEATAASASPKPAKNEPRKYVSLMGPNLAFLLHRSLDGSPLNAHSNKFFPETTEPLPPAEGAYDFGYLIENGTLGSEMIDSCLRLLYPRFPIIHFKHAHQLHEDRVRVLGPPQTREDLVNKFILLMLYAVGLRVRQIVKTGVSDESLAHNPDEVYAAAIEDLETITQVVDIDSVRCLILVAFYMLRSAYGQQIWHLCGLIMRYCIDLNMHRREAGPITIDQLPDSMMRRRVFWSAYVLERSVCMHFNRPLCLSDYDINAELPYNIDDSVMEAEELNEIINVHPERMGPNVITDMSIGICMMKLRRIDSFIQHSIYRVDKELDMPTLLNDITLMYNRVQKWKEDLPPFKEEHNRIFMTLLYHKTMRIMLVPLISKEVDVSSSPQAQFYIDQCVKSCGSICLIAKQMIQYEWYCHSFIALHSLYVSAMTLIYCVLTEKLEWSIEVSTCLQSCSTALFVIGERMPFTKTYLRDAYEQVLNRTMEQMAKKESASKTRHFRIGGVNVLDKPDKSPEIEIYPTQKYVDMPLEEALEVPISDDFEDLWQIISDQKPLNFDDKSISQFNFGLDYNFQY</sequence>
<dbReference type="CDD" id="cd00067">
    <property type="entry name" value="GAL4"/>
    <property type="match status" value="1"/>
</dbReference>
<dbReference type="SMART" id="SM00066">
    <property type="entry name" value="GAL4"/>
    <property type="match status" value="1"/>
</dbReference>
<dbReference type="GO" id="GO:0043565">
    <property type="term" value="F:sequence-specific DNA binding"/>
    <property type="evidence" value="ECO:0007669"/>
    <property type="project" value="TreeGrafter"/>
</dbReference>
<keyword evidence="3" id="KW-0862">Zinc</keyword>
<dbReference type="Pfam" id="PF00172">
    <property type="entry name" value="Zn_clus"/>
    <property type="match status" value="1"/>
</dbReference>
<evidence type="ECO:0000256" key="2">
    <source>
        <dbReference type="ARBA" id="ARBA00022723"/>
    </source>
</evidence>
<gene>
    <name evidence="9" type="ORF">OGAPHI_006732</name>
</gene>
<keyword evidence="4" id="KW-0805">Transcription regulation</keyword>
<dbReference type="EMBL" id="JAEUBE010000487">
    <property type="protein sequence ID" value="KAH3661325.1"/>
    <property type="molecule type" value="Genomic_DNA"/>
</dbReference>
<dbReference type="InterPro" id="IPR052202">
    <property type="entry name" value="Yeast_MetPath_Reg"/>
</dbReference>
<dbReference type="SUPFAM" id="SSF57701">
    <property type="entry name" value="Zn2/Cys6 DNA-binding domain"/>
    <property type="match status" value="1"/>
</dbReference>
<evidence type="ECO:0000256" key="1">
    <source>
        <dbReference type="ARBA" id="ARBA00004123"/>
    </source>
</evidence>
<proteinExistence type="predicted"/>
<dbReference type="SMART" id="SM00906">
    <property type="entry name" value="Fungal_trans"/>
    <property type="match status" value="1"/>
</dbReference>
<dbReference type="GO" id="GO:0008270">
    <property type="term" value="F:zinc ion binding"/>
    <property type="evidence" value="ECO:0007669"/>
    <property type="project" value="InterPro"/>
</dbReference>
<reference evidence="9" key="1">
    <citation type="journal article" date="2021" name="Open Biol.">
        <title>Shared evolutionary footprints suggest mitochondrial oxidative damage underlies multiple complex I losses in fungi.</title>
        <authorList>
            <person name="Schikora-Tamarit M.A."/>
            <person name="Marcet-Houben M."/>
            <person name="Nosek J."/>
            <person name="Gabaldon T."/>
        </authorList>
    </citation>
    <scope>NUCLEOTIDE SEQUENCE</scope>
    <source>
        <strain evidence="9">CBS6075</strain>
    </source>
</reference>
<evidence type="ECO:0000256" key="5">
    <source>
        <dbReference type="ARBA" id="ARBA00023125"/>
    </source>
</evidence>
<dbReference type="CDD" id="cd12148">
    <property type="entry name" value="fungal_TF_MHR"/>
    <property type="match status" value="1"/>
</dbReference>
<protein>
    <recommendedName>
        <fullName evidence="8">Zn(2)-C6 fungal-type domain-containing protein</fullName>
    </recommendedName>
</protein>
<evidence type="ECO:0000256" key="3">
    <source>
        <dbReference type="ARBA" id="ARBA00022833"/>
    </source>
</evidence>
<name>A0A9P8T0Y1_9ASCO</name>
<evidence type="ECO:0000259" key="8">
    <source>
        <dbReference type="PROSITE" id="PS50048"/>
    </source>
</evidence>
<dbReference type="Pfam" id="PF04082">
    <property type="entry name" value="Fungal_trans"/>
    <property type="match status" value="1"/>
</dbReference>
<evidence type="ECO:0000256" key="7">
    <source>
        <dbReference type="ARBA" id="ARBA00023242"/>
    </source>
</evidence>
<dbReference type="PANTHER" id="PTHR47782:SF12">
    <property type="entry name" value="ZN(II)2CYS6 TRANSCRIPTION FACTOR (EUROFUNG)"/>
    <property type="match status" value="1"/>
</dbReference>
<organism evidence="9 10">
    <name type="scientific">Ogataea philodendri</name>
    <dbReference type="NCBI Taxonomy" id="1378263"/>
    <lineage>
        <taxon>Eukaryota</taxon>
        <taxon>Fungi</taxon>
        <taxon>Dikarya</taxon>
        <taxon>Ascomycota</taxon>
        <taxon>Saccharomycotina</taxon>
        <taxon>Pichiomycetes</taxon>
        <taxon>Pichiales</taxon>
        <taxon>Pichiaceae</taxon>
        <taxon>Ogataea</taxon>
    </lineage>
</organism>
<dbReference type="AlphaFoldDB" id="A0A9P8T0Y1"/>
<dbReference type="InterPro" id="IPR007219">
    <property type="entry name" value="XnlR_reg_dom"/>
</dbReference>
<evidence type="ECO:0000256" key="6">
    <source>
        <dbReference type="ARBA" id="ARBA00023163"/>
    </source>
</evidence>
<dbReference type="InterPro" id="IPR001138">
    <property type="entry name" value="Zn2Cys6_DnaBD"/>
</dbReference>
<keyword evidence="5" id="KW-0238">DNA-binding</keyword>
<dbReference type="PANTHER" id="PTHR47782">
    <property type="entry name" value="ZN(II)2CYS6 TRANSCRIPTION FACTOR (EUROFUNG)-RELATED"/>
    <property type="match status" value="1"/>
</dbReference>
<accession>A0A9P8T0Y1</accession>
<dbReference type="RefSeq" id="XP_046058449.1">
    <property type="nucleotide sequence ID" value="XM_046208049.1"/>
</dbReference>